<dbReference type="OrthoDB" id="495728at2"/>
<dbReference type="AlphaFoldDB" id="R4YUE6"/>
<accession>R4YUE6</accession>
<dbReference type="Gene3D" id="1.10.510.40">
    <property type="match status" value="1"/>
</dbReference>
<dbReference type="PANTHER" id="PTHR34384">
    <property type="entry name" value="L-2,3-DIAMINOPROPANOATE--CITRATE LIGASE"/>
    <property type="match status" value="1"/>
</dbReference>
<evidence type="ECO:0000313" key="5">
    <source>
        <dbReference type="Proteomes" id="UP000032749"/>
    </source>
</evidence>
<dbReference type="STRING" id="698738.OLEAN_C24230"/>
<evidence type="ECO:0000313" key="4">
    <source>
        <dbReference type="EMBL" id="CCK76599.1"/>
    </source>
</evidence>
<dbReference type="HOGENOM" id="CLU_018283_0_0_6"/>
<evidence type="ECO:0000259" key="2">
    <source>
        <dbReference type="Pfam" id="PF04183"/>
    </source>
</evidence>
<gene>
    <name evidence="4" type="ORF">OLEAN_C24230</name>
</gene>
<keyword evidence="5" id="KW-1185">Reference proteome</keyword>
<proteinExistence type="inferred from homology"/>
<evidence type="ECO:0000256" key="1">
    <source>
        <dbReference type="ARBA" id="ARBA00007832"/>
    </source>
</evidence>
<dbReference type="PATRIC" id="fig|698738.3.peg.2506"/>
<feature type="domain" description="Aerobactin siderophore biosynthesis IucA/IucC-like C-terminal" evidence="3">
    <location>
        <begin position="427"/>
        <end position="587"/>
    </location>
</feature>
<dbReference type="InterPro" id="IPR007310">
    <property type="entry name" value="Aerobactin_biosyn_IucA/IucC_N"/>
</dbReference>
<reference evidence="4 5" key="1">
    <citation type="journal article" date="2013" name="Nat. Commun.">
        <title>Genome sequence and functional genomic analysis of the oil-degrading bacterium Oleispira antarctica.</title>
        <authorList>
            <person name="Kube M."/>
            <person name="Chernikova T.N."/>
            <person name="Al-Ramahi Y."/>
            <person name="Beloqui A."/>
            <person name="Lopez-Cortez N."/>
            <person name="Guazzaroni M.E."/>
            <person name="Heipieper H.J."/>
            <person name="Klages S."/>
            <person name="Kotsyurbenko O.R."/>
            <person name="Langer I."/>
            <person name="Nechitaylo T.Y."/>
            <person name="Lunsdorf H."/>
            <person name="Fernandez M."/>
            <person name="Juarez S."/>
            <person name="Ciordia S."/>
            <person name="Singer A."/>
            <person name="Kagan O."/>
            <person name="Egorova O."/>
            <person name="Petit P.A."/>
            <person name="Stogios P."/>
            <person name="Kim Y."/>
            <person name="Tchigvintsev A."/>
            <person name="Flick R."/>
            <person name="Denaro R."/>
            <person name="Genovese M."/>
            <person name="Albar J.P."/>
            <person name="Reva O.N."/>
            <person name="Martinez-Gomariz M."/>
            <person name="Tran H."/>
            <person name="Ferrer M."/>
            <person name="Savchenko A."/>
            <person name="Yakunin A.F."/>
            <person name="Yakimov M.M."/>
            <person name="Golyshina O.V."/>
            <person name="Reinhardt R."/>
            <person name="Golyshin P.N."/>
        </authorList>
    </citation>
    <scope>NUCLEOTIDE SEQUENCE [LARGE SCALE GENOMIC DNA]</scope>
</reference>
<protein>
    <submittedName>
        <fullName evidence="4">IucA/IucC family protein</fullName>
    </submittedName>
</protein>
<dbReference type="Pfam" id="PF04183">
    <property type="entry name" value="IucA_IucC"/>
    <property type="match status" value="1"/>
</dbReference>
<organism evidence="4 5">
    <name type="scientific">Oleispira antarctica RB-8</name>
    <dbReference type="NCBI Taxonomy" id="698738"/>
    <lineage>
        <taxon>Bacteria</taxon>
        <taxon>Pseudomonadati</taxon>
        <taxon>Pseudomonadota</taxon>
        <taxon>Gammaproteobacteria</taxon>
        <taxon>Oceanospirillales</taxon>
        <taxon>Oceanospirillaceae</taxon>
        <taxon>Oleispira</taxon>
    </lineage>
</organism>
<dbReference type="InterPro" id="IPR037455">
    <property type="entry name" value="LucA/IucC-like"/>
</dbReference>
<dbReference type="GO" id="GO:0016881">
    <property type="term" value="F:acid-amino acid ligase activity"/>
    <property type="evidence" value="ECO:0007669"/>
    <property type="project" value="UniProtKB-ARBA"/>
</dbReference>
<feature type="domain" description="Aerobactin siderophore biosynthesis IucA/IucC N-terminal" evidence="2">
    <location>
        <begin position="163"/>
        <end position="390"/>
    </location>
</feature>
<dbReference type="Pfam" id="PF06276">
    <property type="entry name" value="FhuF"/>
    <property type="match status" value="1"/>
</dbReference>
<dbReference type="GO" id="GO:0019290">
    <property type="term" value="P:siderophore biosynthetic process"/>
    <property type="evidence" value="ECO:0007669"/>
    <property type="project" value="InterPro"/>
</dbReference>
<dbReference type="KEGG" id="oai:OLEAN_C24230"/>
<name>R4YUE6_OLEAN</name>
<dbReference type="InterPro" id="IPR022770">
    <property type="entry name" value="IucA/IucC-like_C"/>
</dbReference>
<dbReference type="EMBL" id="FO203512">
    <property type="protein sequence ID" value="CCK76599.1"/>
    <property type="molecule type" value="Genomic_DNA"/>
</dbReference>
<evidence type="ECO:0000259" key="3">
    <source>
        <dbReference type="Pfam" id="PF06276"/>
    </source>
</evidence>
<sequence>MKFVASNIAEYASFHAFINAYLREIDAGIWKGKSQFLALSDFPYELKGNEVLEIFLPESQQCIVMDVSYKSKVGRHHFQGVYVRTEYDEERSSPWQSADIMYLLIALVRQIYQRQNTISVGTELSESIRMNEVELLGRLLGSYQTMAYFLSQRAGDAALTSLDFINSEQSILYGHWLHPTPKSQQGITPWQQTFYSPELCGHFKLHYFSADKSLVKEGSSLAKSTSELLYAEVSRYDSIELANDHVLVPVHPLQAPNLLLEEWVKVLIEEGRLNYLGELGADYTATSSVRTVVNEASEWMVKLSIPVKITNSLRTNKRRELEDGMVIESYLNHIGFLTDRPQFKVVDDPAYITINHPKDHQLDSGFEVVLRRNLFTEEEGQGICSILTLVQDSIPKADGSAGSSLLNNIILDLAAKENRSLDQVAIDWFDRYWHCAIESILSLYDGYGIALEAHQQNSLLDVSAGYPSCYYYRDNQGFYLSEHFKAELAEVGSQLNLTNIFYDDDKIFTAISYYVFVNQLFAVIYRLGADGLLDEEVLVERSRKKLLAMQNNMQGVGKDFIHYILSSERLDYKTNLLARVNNIDELQEGMEHAVYSTIVNPLYSASKSKPASKSISEFESQKELIKGGESERGAVYG</sequence>
<dbReference type="PANTHER" id="PTHR34384:SF5">
    <property type="entry name" value="L-2,3-DIAMINOPROPANOATE--CITRATE LIGASE"/>
    <property type="match status" value="1"/>
</dbReference>
<comment type="similarity">
    <text evidence="1">Belongs to the IucA/IucC family.</text>
</comment>
<dbReference type="Proteomes" id="UP000032749">
    <property type="component" value="Chromosome"/>
</dbReference>